<feature type="domain" description="Glycosyltransferase subfamily 4-like N-terminal" evidence="4">
    <location>
        <begin position="17"/>
        <end position="167"/>
    </location>
</feature>
<proteinExistence type="predicted"/>
<dbReference type="PANTHER" id="PTHR12526">
    <property type="entry name" value="GLYCOSYLTRANSFERASE"/>
    <property type="match status" value="1"/>
</dbReference>
<dbReference type="EC" id="2.4.-.-" evidence="5"/>
<reference evidence="6" key="1">
    <citation type="journal article" date="2019" name="Int. J. Syst. Evol. Microbiol.">
        <title>The Global Catalogue of Microorganisms (GCM) 10K type strain sequencing project: providing services to taxonomists for standard genome sequencing and annotation.</title>
        <authorList>
            <consortium name="The Broad Institute Genomics Platform"/>
            <consortium name="The Broad Institute Genome Sequencing Center for Infectious Disease"/>
            <person name="Wu L."/>
            <person name="Ma J."/>
        </authorList>
    </citation>
    <scope>NUCLEOTIDE SEQUENCE [LARGE SCALE GENOMIC DNA]</scope>
    <source>
        <strain evidence="6">CCUG 52478</strain>
    </source>
</reference>
<protein>
    <submittedName>
        <fullName evidence="5">Glycosyltransferase family 4 protein</fullName>
        <ecNumber evidence="5">2.4.-.-</ecNumber>
    </submittedName>
</protein>
<dbReference type="InterPro" id="IPR001296">
    <property type="entry name" value="Glyco_trans_1"/>
</dbReference>
<dbReference type="EMBL" id="JBHTLX010000024">
    <property type="protein sequence ID" value="MFD1250565.1"/>
    <property type="molecule type" value="Genomic_DNA"/>
</dbReference>
<dbReference type="Pfam" id="PF13439">
    <property type="entry name" value="Glyco_transf_4"/>
    <property type="match status" value="1"/>
</dbReference>
<organism evidence="5 6">
    <name type="scientific">Nocardioides ginsengisoli</name>
    <dbReference type="NCBI Taxonomy" id="363868"/>
    <lineage>
        <taxon>Bacteria</taxon>
        <taxon>Bacillati</taxon>
        <taxon>Actinomycetota</taxon>
        <taxon>Actinomycetes</taxon>
        <taxon>Propionibacteriales</taxon>
        <taxon>Nocardioidaceae</taxon>
        <taxon>Nocardioides</taxon>
    </lineage>
</organism>
<keyword evidence="2 5" id="KW-0808">Transferase</keyword>
<accession>A0ABW3W7N0</accession>
<keyword evidence="6" id="KW-1185">Reference proteome</keyword>
<evidence type="ECO:0000313" key="6">
    <source>
        <dbReference type="Proteomes" id="UP001597229"/>
    </source>
</evidence>
<evidence type="ECO:0000259" key="3">
    <source>
        <dbReference type="Pfam" id="PF00534"/>
    </source>
</evidence>
<feature type="domain" description="Glycosyl transferase family 1" evidence="3">
    <location>
        <begin position="202"/>
        <end position="351"/>
    </location>
</feature>
<dbReference type="Pfam" id="PF00534">
    <property type="entry name" value="Glycos_transf_1"/>
    <property type="match status" value="1"/>
</dbReference>
<dbReference type="GO" id="GO:0016757">
    <property type="term" value="F:glycosyltransferase activity"/>
    <property type="evidence" value="ECO:0007669"/>
    <property type="project" value="UniProtKB-KW"/>
</dbReference>
<evidence type="ECO:0000259" key="4">
    <source>
        <dbReference type="Pfam" id="PF13439"/>
    </source>
</evidence>
<dbReference type="SUPFAM" id="SSF53756">
    <property type="entry name" value="UDP-Glycosyltransferase/glycogen phosphorylase"/>
    <property type="match status" value="1"/>
</dbReference>
<gene>
    <name evidence="5" type="ORF">ACFQ3F_22420</name>
</gene>
<comment type="caution">
    <text evidence="5">The sequence shown here is derived from an EMBL/GenBank/DDBJ whole genome shotgun (WGS) entry which is preliminary data.</text>
</comment>
<evidence type="ECO:0000313" key="5">
    <source>
        <dbReference type="EMBL" id="MFD1250565.1"/>
    </source>
</evidence>
<dbReference type="RefSeq" id="WP_379229253.1">
    <property type="nucleotide sequence ID" value="NZ_JBHTLX010000024.1"/>
</dbReference>
<dbReference type="Gene3D" id="3.40.50.2000">
    <property type="entry name" value="Glycogen Phosphorylase B"/>
    <property type="match status" value="2"/>
</dbReference>
<dbReference type="CDD" id="cd03801">
    <property type="entry name" value="GT4_PimA-like"/>
    <property type="match status" value="1"/>
</dbReference>
<dbReference type="Proteomes" id="UP001597229">
    <property type="component" value="Unassembled WGS sequence"/>
</dbReference>
<name>A0ABW3W7N0_9ACTN</name>
<evidence type="ECO:0000256" key="2">
    <source>
        <dbReference type="ARBA" id="ARBA00022679"/>
    </source>
</evidence>
<dbReference type="InterPro" id="IPR028098">
    <property type="entry name" value="Glyco_trans_4-like_N"/>
</dbReference>
<sequence length="390" mass="41812">MRVLHLVKTGVGAVWAQRQIEVLHRMGVDVHVALPDGPRAADYRASGIAVHPTSPGLVPTRPSTWPVAVRTVRELVDRIRPDLVHSHFVDTTLAMRAALWASGPPRVFQVPGPLHLERAPTRWIELATATDRDHWIASCGWVRERYLRSGLPERRVHLSHYGTDTARFAVAGGAGSLRAELGLAPSTALIAMVAHFYAPKRYLGQTRGIKGHEDLIHAAARLVGAGHDLHVVFAGGPWDGADTYAVEVRALAAAVLPGRHTFLGLRDDIPAIYASADLAVHPSASENLGGAAESLLAGVPTVATRVGGFPDVVRPGRTGWLAAPRDPVSLAAAIGDALADRERAARYAAAGQVLARELLDVDRTAGEVAAIYDRIMARQLPRPPRSPRTS</sequence>
<keyword evidence="1 5" id="KW-0328">Glycosyltransferase</keyword>
<evidence type="ECO:0000256" key="1">
    <source>
        <dbReference type="ARBA" id="ARBA00022676"/>
    </source>
</evidence>
<dbReference type="PANTHER" id="PTHR12526:SF510">
    <property type="entry name" value="D-INOSITOL 3-PHOSPHATE GLYCOSYLTRANSFERASE"/>
    <property type="match status" value="1"/>
</dbReference>